<evidence type="ECO:0000313" key="3">
    <source>
        <dbReference type="Proteomes" id="UP000199138"/>
    </source>
</evidence>
<feature type="transmembrane region" description="Helical" evidence="1">
    <location>
        <begin position="177"/>
        <end position="194"/>
    </location>
</feature>
<feature type="transmembrane region" description="Helical" evidence="1">
    <location>
        <begin position="7"/>
        <end position="26"/>
    </location>
</feature>
<keyword evidence="1" id="KW-0472">Membrane</keyword>
<gene>
    <name evidence="2" type="ORF">SAMN05216480_12117</name>
</gene>
<accession>A0A1I7ISP8</accession>
<dbReference type="AlphaFoldDB" id="A0A1I7ISP8"/>
<evidence type="ECO:0000256" key="1">
    <source>
        <dbReference type="SAM" id="Phobius"/>
    </source>
</evidence>
<reference evidence="3" key="1">
    <citation type="submission" date="2016-10" db="EMBL/GenBank/DDBJ databases">
        <authorList>
            <person name="Varghese N."/>
            <person name="Submissions S."/>
        </authorList>
    </citation>
    <scope>NUCLEOTIDE SEQUENCE [LARGE SCALE GENOMIC DNA]</scope>
    <source>
        <strain evidence="3">CGMCC 1.12333</strain>
    </source>
</reference>
<evidence type="ECO:0000313" key="2">
    <source>
        <dbReference type="EMBL" id="SFU75960.1"/>
    </source>
</evidence>
<dbReference type="Proteomes" id="UP000199138">
    <property type="component" value="Unassembled WGS sequence"/>
</dbReference>
<feature type="transmembrane region" description="Helical" evidence="1">
    <location>
        <begin position="199"/>
        <end position="219"/>
    </location>
</feature>
<protein>
    <submittedName>
        <fullName evidence="2">Uncharacterized protein</fullName>
    </submittedName>
</protein>
<feature type="transmembrane region" description="Helical" evidence="1">
    <location>
        <begin position="141"/>
        <end position="157"/>
    </location>
</feature>
<dbReference type="RefSeq" id="WP_093026484.1">
    <property type="nucleotide sequence ID" value="NZ_FPBK01000021.1"/>
</dbReference>
<organism evidence="2 3">
    <name type="scientific">Pustulibacterium marinum</name>
    <dbReference type="NCBI Taxonomy" id="1224947"/>
    <lineage>
        <taxon>Bacteria</taxon>
        <taxon>Pseudomonadati</taxon>
        <taxon>Bacteroidota</taxon>
        <taxon>Flavobacteriia</taxon>
        <taxon>Flavobacteriales</taxon>
        <taxon>Flavobacteriaceae</taxon>
        <taxon>Pustulibacterium</taxon>
    </lineage>
</organism>
<proteinExistence type="predicted"/>
<keyword evidence="3" id="KW-1185">Reference proteome</keyword>
<dbReference type="EMBL" id="FPBK01000021">
    <property type="protein sequence ID" value="SFU75960.1"/>
    <property type="molecule type" value="Genomic_DNA"/>
</dbReference>
<keyword evidence="1" id="KW-1133">Transmembrane helix</keyword>
<sequence>MSSKLQYTNRVLLSIAFGIANILWFKALYDIYKYQEIRPHFHFPKVFIVLFILGALVTTFLSIFCLKSVWKKGNQITPVEWSWQLLMIWLSIPISVVCTSFVCYWGTIFRSPYWISTIIRQGLLIVPVLAAIVYITKKKESGIFILLLTGFLLLIPNDECYNVFNYWWIDFVGASPLTYLPTLFVILFAITALYGKNKYFILMVVYGLCASALVISLGHRIHWLW</sequence>
<feature type="transmembrane region" description="Helical" evidence="1">
    <location>
        <begin position="46"/>
        <end position="66"/>
    </location>
</feature>
<feature type="transmembrane region" description="Helical" evidence="1">
    <location>
        <begin position="86"/>
        <end position="107"/>
    </location>
</feature>
<keyword evidence="1" id="KW-0812">Transmembrane</keyword>
<dbReference type="STRING" id="1224947.SAMN05216480_12117"/>
<feature type="transmembrane region" description="Helical" evidence="1">
    <location>
        <begin position="113"/>
        <end position="134"/>
    </location>
</feature>
<name>A0A1I7ISP8_9FLAO</name>